<organism evidence="2 3">
    <name type="scientific">Batillaria attramentaria</name>
    <dbReference type="NCBI Taxonomy" id="370345"/>
    <lineage>
        <taxon>Eukaryota</taxon>
        <taxon>Metazoa</taxon>
        <taxon>Spiralia</taxon>
        <taxon>Lophotrochozoa</taxon>
        <taxon>Mollusca</taxon>
        <taxon>Gastropoda</taxon>
        <taxon>Caenogastropoda</taxon>
        <taxon>Sorbeoconcha</taxon>
        <taxon>Cerithioidea</taxon>
        <taxon>Batillariidae</taxon>
        <taxon>Batillaria</taxon>
    </lineage>
</organism>
<feature type="compositionally biased region" description="Basic and acidic residues" evidence="1">
    <location>
        <begin position="17"/>
        <end position="31"/>
    </location>
</feature>
<feature type="region of interest" description="Disordered" evidence="1">
    <location>
        <begin position="1"/>
        <end position="56"/>
    </location>
</feature>
<reference evidence="2 3" key="1">
    <citation type="journal article" date="2023" name="Sci. Data">
        <title>Genome assembly of the Korean intertidal mud-creeper Batillaria attramentaria.</title>
        <authorList>
            <person name="Patra A.K."/>
            <person name="Ho P.T."/>
            <person name="Jun S."/>
            <person name="Lee S.J."/>
            <person name="Kim Y."/>
            <person name="Won Y.J."/>
        </authorList>
    </citation>
    <scope>NUCLEOTIDE SEQUENCE [LARGE SCALE GENOMIC DNA]</scope>
    <source>
        <strain evidence="2">Wonlab-2016</strain>
    </source>
</reference>
<dbReference type="AlphaFoldDB" id="A0ABD0KP56"/>
<proteinExistence type="predicted"/>
<evidence type="ECO:0000313" key="2">
    <source>
        <dbReference type="EMBL" id="KAK7488697.1"/>
    </source>
</evidence>
<dbReference type="EMBL" id="JACVVK020000147">
    <property type="protein sequence ID" value="KAK7488697.1"/>
    <property type="molecule type" value="Genomic_DNA"/>
</dbReference>
<accession>A0ABD0KP56</accession>
<dbReference type="Proteomes" id="UP001519460">
    <property type="component" value="Unassembled WGS sequence"/>
</dbReference>
<evidence type="ECO:0000256" key="1">
    <source>
        <dbReference type="SAM" id="MobiDB-lite"/>
    </source>
</evidence>
<name>A0ABD0KP56_9CAEN</name>
<protein>
    <submittedName>
        <fullName evidence="2">Uncharacterized protein</fullName>
    </submittedName>
</protein>
<evidence type="ECO:0000313" key="3">
    <source>
        <dbReference type="Proteomes" id="UP001519460"/>
    </source>
</evidence>
<sequence length="73" mass="8595">MGLLIYPSVTPPRHITRTGELKTRDGQDERARKRVGERKREMETRQGRATGSGGRLIEHSDERKRWWCFPMKT</sequence>
<keyword evidence="3" id="KW-1185">Reference proteome</keyword>
<gene>
    <name evidence="2" type="ORF">BaRGS_00019994</name>
</gene>
<comment type="caution">
    <text evidence="2">The sequence shown here is derived from an EMBL/GenBank/DDBJ whole genome shotgun (WGS) entry which is preliminary data.</text>
</comment>